<dbReference type="CDD" id="cd24012">
    <property type="entry name" value="ASKHA_NBD_KDGal-kinase"/>
    <property type="match status" value="1"/>
</dbReference>
<dbReference type="Gene3D" id="3.30.420.310">
    <property type="entry name" value="2-keto-3-deoxy-galactonokinase, C-terminal domain"/>
    <property type="match status" value="1"/>
</dbReference>
<dbReference type="InterPro" id="IPR007729">
    <property type="entry name" value="DGOK"/>
</dbReference>
<dbReference type="InterPro" id="IPR042257">
    <property type="entry name" value="DGOK_C"/>
</dbReference>
<sequence>MPTPTSIILDWGTSSLRAMLVSETGETLDTRESSNGGIQFVKDGAFEAALMQAVGEWFSAHGPLPVLATGMITSRNGWVEVPYVDTPGGVAELAAGTRKLTLQNGAVITFLPGMRDPAAKPFPDVMRGEETQIVGFGLDRDRTLVLPGTHSKWARIKAGRIDSFQTYATGEVFALLTKHSFIAKAQDPVPGAEPDWQSFGRGVEFAASNSAAADAFLSAIFSARTGVLDGKLKPENILDYVSGLIIGSEFRQARAAGWFKAGETIGIVGNNVLNSRYGRVAPLFDLTVEPGPDNAAKRGILLIAAEAAK</sequence>
<organism evidence="1 2">
    <name type="scientific">Neorhizobium petrolearium</name>
    <dbReference type="NCBI Taxonomy" id="515361"/>
    <lineage>
        <taxon>Bacteria</taxon>
        <taxon>Pseudomonadati</taxon>
        <taxon>Pseudomonadota</taxon>
        <taxon>Alphaproteobacteria</taxon>
        <taxon>Hyphomicrobiales</taxon>
        <taxon>Rhizobiaceae</taxon>
        <taxon>Rhizobium/Agrobacterium group</taxon>
        <taxon>Neorhizobium</taxon>
    </lineage>
</organism>
<accession>A0ABY8MA86</accession>
<dbReference type="InterPro" id="IPR042258">
    <property type="entry name" value="DGOK_N"/>
</dbReference>
<evidence type="ECO:0000313" key="2">
    <source>
        <dbReference type="Proteomes" id="UP001227095"/>
    </source>
</evidence>
<evidence type="ECO:0000313" key="1">
    <source>
        <dbReference type="EMBL" id="WGI70691.1"/>
    </source>
</evidence>
<keyword evidence="2" id="KW-1185">Reference proteome</keyword>
<proteinExistence type="predicted"/>
<dbReference type="Pfam" id="PF05035">
    <property type="entry name" value="DGOK"/>
    <property type="match status" value="1"/>
</dbReference>
<dbReference type="Proteomes" id="UP001227095">
    <property type="component" value="Chromosome"/>
</dbReference>
<dbReference type="Gene3D" id="3.30.420.300">
    <property type="entry name" value="2-keto-3-deoxy-galactonokinase, substrate binding domain"/>
    <property type="match status" value="1"/>
</dbReference>
<reference evidence="1 2" key="1">
    <citation type="submission" date="2023-04" db="EMBL/GenBank/DDBJ databases">
        <title>Neorhizobium petrolearium OS53, complete genome.</title>
        <authorList>
            <person name="Yu T."/>
        </authorList>
    </citation>
    <scope>NUCLEOTIDE SEQUENCE [LARGE SCALE GENOMIC DNA]</scope>
    <source>
        <strain evidence="1 2">OS53</strain>
    </source>
</reference>
<protein>
    <submittedName>
        <fullName evidence="1">2-dehydro-3-deoxygalactonokinase</fullName>
    </submittedName>
</protein>
<dbReference type="EMBL" id="CP123000">
    <property type="protein sequence ID" value="WGI70691.1"/>
    <property type="molecule type" value="Genomic_DNA"/>
</dbReference>
<name>A0ABY8MA86_9HYPH</name>
<gene>
    <name evidence="1" type="ORF">QEO92_11925</name>
</gene>
<dbReference type="RefSeq" id="WP_227703161.1">
    <property type="nucleotide sequence ID" value="NZ_CP123000.1"/>
</dbReference>